<evidence type="ECO:0000313" key="3">
    <source>
        <dbReference type="Proteomes" id="UP000257109"/>
    </source>
</evidence>
<evidence type="ECO:0000313" key="2">
    <source>
        <dbReference type="EMBL" id="RDY13044.1"/>
    </source>
</evidence>
<dbReference type="EMBL" id="QJKJ01000353">
    <property type="protein sequence ID" value="RDY13044.1"/>
    <property type="molecule type" value="Genomic_DNA"/>
</dbReference>
<gene>
    <name evidence="2" type="ORF">CR513_02084</name>
</gene>
<dbReference type="PANTHER" id="PTHR35046:SF9">
    <property type="entry name" value="RNA-DIRECTED DNA POLYMERASE"/>
    <property type="match status" value="1"/>
</dbReference>
<feature type="region of interest" description="Disordered" evidence="1">
    <location>
        <begin position="212"/>
        <end position="258"/>
    </location>
</feature>
<dbReference type="PANTHER" id="PTHR35046">
    <property type="entry name" value="ZINC KNUCKLE (CCHC-TYPE) FAMILY PROTEIN"/>
    <property type="match status" value="1"/>
</dbReference>
<dbReference type="Proteomes" id="UP000257109">
    <property type="component" value="Unassembled WGS sequence"/>
</dbReference>
<comment type="caution">
    <text evidence="2">The sequence shown here is derived from an EMBL/GenBank/DDBJ whole genome shotgun (WGS) entry which is preliminary data.</text>
</comment>
<dbReference type="OrthoDB" id="1934635at2759"/>
<organism evidence="2 3">
    <name type="scientific">Mucuna pruriens</name>
    <name type="common">Velvet bean</name>
    <name type="synonym">Dolichos pruriens</name>
    <dbReference type="NCBI Taxonomy" id="157652"/>
    <lineage>
        <taxon>Eukaryota</taxon>
        <taxon>Viridiplantae</taxon>
        <taxon>Streptophyta</taxon>
        <taxon>Embryophyta</taxon>
        <taxon>Tracheophyta</taxon>
        <taxon>Spermatophyta</taxon>
        <taxon>Magnoliopsida</taxon>
        <taxon>eudicotyledons</taxon>
        <taxon>Gunneridae</taxon>
        <taxon>Pentapetalae</taxon>
        <taxon>rosids</taxon>
        <taxon>fabids</taxon>
        <taxon>Fabales</taxon>
        <taxon>Fabaceae</taxon>
        <taxon>Papilionoideae</taxon>
        <taxon>50 kb inversion clade</taxon>
        <taxon>NPAAA clade</taxon>
        <taxon>indigoferoid/millettioid clade</taxon>
        <taxon>Phaseoleae</taxon>
        <taxon>Mucuna</taxon>
    </lineage>
</organism>
<keyword evidence="3" id="KW-1185">Reference proteome</keyword>
<feature type="compositionally biased region" description="Basic and acidic residues" evidence="1">
    <location>
        <begin position="224"/>
        <end position="258"/>
    </location>
</feature>
<name>A0A371IDG7_MUCPR</name>
<accession>A0A371IDG7</accession>
<proteinExistence type="predicted"/>
<dbReference type="AlphaFoldDB" id="A0A371IDG7"/>
<feature type="non-terminal residue" evidence="2">
    <location>
        <position position="1"/>
    </location>
</feature>
<sequence length="258" mass="29628">MVNSLLANLSIDFDNILEVFKDIFPKEIPHRLHLIRGIEHQIDFVPGASLPNCLAYRTNLEESKGIQRVSKEEHESMCYPSYPCTKKDGTWHIGYIVGSQGFKVDEEKVKATQSWLTPKESDTILTSFKEEYQEDKENMDTKELQGLITRGRMRRLQEEVVKMMGLLRSLEKPTQSQTIYYKNWPLKYGQSLSPTLDNISSCITSSYIKSGIPSNSKGKRASKQIRESEKSHSRAKTDNGEFKDECHLTSNDEQKLED</sequence>
<evidence type="ECO:0000256" key="1">
    <source>
        <dbReference type="SAM" id="MobiDB-lite"/>
    </source>
</evidence>
<protein>
    <submittedName>
        <fullName evidence="2">Uncharacterized protein</fullName>
    </submittedName>
</protein>
<reference evidence="2" key="1">
    <citation type="submission" date="2018-05" db="EMBL/GenBank/DDBJ databases">
        <title>Draft genome of Mucuna pruriens seed.</title>
        <authorList>
            <person name="Nnadi N.E."/>
            <person name="Vos R."/>
            <person name="Hasami M.H."/>
            <person name="Devisetty U.K."/>
            <person name="Aguiy J.C."/>
        </authorList>
    </citation>
    <scope>NUCLEOTIDE SEQUENCE [LARGE SCALE GENOMIC DNA]</scope>
    <source>
        <strain evidence="2">JCA_2017</strain>
    </source>
</reference>